<dbReference type="Pfam" id="PF20027">
    <property type="entry name" value="DUF6435"/>
    <property type="match status" value="1"/>
</dbReference>
<dbReference type="NCBIfam" id="NF033487">
    <property type="entry name" value="Lacal_2735_fam"/>
    <property type="match status" value="1"/>
</dbReference>
<dbReference type="RefSeq" id="WP_184424443.1">
    <property type="nucleotide sequence ID" value="NZ_AP027362.1"/>
</dbReference>
<name>A0A7X0NHR9_9GAMM</name>
<sequence>MFSIFKKTNPIKKLNSAYEAKLEQAMHAQRNGDIKSYAMITVEAESIANKIKELESADKQ</sequence>
<proteinExistence type="predicted"/>
<reference evidence="1 2" key="1">
    <citation type="submission" date="2020-08" db="EMBL/GenBank/DDBJ databases">
        <title>Genomic Encyclopedia of Type Strains, Phase IV (KMG-IV): sequencing the most valuable type-strain genomes for metagenomic binning, comparative biology and taxonomic classification.</title>
        <authorList>
            <person name="Goeker M."/>
        </authorList>
    </citation>
    <scope>NUCLEOTIDE SEQUENCE [LARGE SCALE GENOMIC DNA]</scope>
    <source>
        <strain evidence="1 2">DSM 26287</strain>
    </source>
</reference>
<accession>A0A7X0NHR9</accession>
<evidence type="ECO:0000313" key="1">
    <source>
        <dbReference type="EMBL" id="MBB6543663.1"/>
    </source>
</evidence>
<evidence type="ECO:0008006" key="3">
    <source>
        <dbReference type="Google" id="ProtNLM"/>
    </source>
</evidence>
<protein>
    <recommendedName>
        <fullName evidence="3">Lacal_2735 family protein</fullName>
    </recommendedName>
</protein>
<dbReference type="Proteomes" id="UP000537141">
    <property type="component" value="Unassembled WGS sequence"/>
</dbReference>
<organism evidence="1 2">
    <name type="scientific">Thalassotalea piscium</name>
    <dbReference type="NCBI Taxonomy" id="1230533"/>
    <lineage>
        <taxon>Bacteria</taxon>
        <taxon>Pseudomonadati</taxon>
        <taxon>Pseudomonadota</taxon>
        <taxon>Gammaproteobacteria</taxon>
        <taxon>Alteromonadales</taxon>
        <taxon>Colwelliaceae</taxon>
        <taxon>Thalassotalea</taxon>
    </lineage>
</organism>
<comment type="caution">
    <text evidence="1">The sequence shown here is derived from an EMBL/GenBank/DDBJ whole genome shotgun (WGS) entry which is preliminary data.</text>
</comment>
<dbReference type="AlphaFoldDB" id="A0A7X0NHR9"/>
<keyword evidence="2" id="KW-1185">Reference proteome</keyword>
<dbReference type="InterPro" id="IPR045493">
    <property type="entry name" value="DUF6435"/>
</dbReference>
<gene>
    <name evidence="1" type="ORF">HNQ55_002184</name>
</gene>
<dbReference type="EMBL" id="JACHHU010000017">
    <property type="protein sequence ID" value="MBB6543663.1"/>
    <property type="molecule type" value="Genomic_DNA"/>
</dbReference>
<evidence type="ECO:0000313" key="2">
    <source>
        <dbReference type="Proteomes" id="UP000537141"/>
    </source>
</evidence>